<name>A0ABT8CIQ0_9VIBR</name>
<accession>A0ABT8CIQ0</accession>
<dbReference type="Proteomes" id="UP001223712">
    <property type="component" value="Unassembled WGS sequence"/>
</dbReference>
<evidence type="ECO:0000313" key="1">
    <source>
        <dbReference type="EMBL" id="MDN3701601.1"/>
    </source>
</evidence>
<evidence type="ECO:0000313" key="2">
    <source>
        <dbReference type="Proteomes" id="UP001223712"/>
    </source>
</evidence>
<dbReference type="EMBL" id="JAUFQY010000001">
    <property type="protein sequence ID" value="MDN3701601.1"/>
    <property type="molecule type" value="Genomic_DNA"/>
</dbReference>
<comment type="caution">
    <text evidence="1">The sequence shown here is derived from an EMBL/GenBank/DDBJ whole genome shotgun (WGS) entry which is preliminary data.</text>
</comment>
<sequence>MKISSAPLSIQKFNLLKGAFIAQGTSFSKWCHNNSVTPSNARAALIGSWDGPKAKMLRAKLIQESGISTEDN</sequence>
<protein>
    <submittedName>
        <fullName evidence="1">Uncharacterized protein</fullName>
    </submittedName>
</protein>
<dbReference type="RefSeq" id="WP_017096342.1">
    <property type="nucleotide sequence ID" value="NZ_AP025458.1"/>
</dbReference>
<organism evidence="1 2">
    <name type="scientific">Vibrio artabrorum</name>
    <dbReference type="NCBI Taxonomy" id="446374"/>
    <lineage>
        <taxon>Bacteria</taxon>
        <taxon>Pseudomonadati</taxon>
        <taxon>Pseudomonadota</taxon>
        <taxon>Gammaproteobacteria</taxon>
        <taxon>Vibrionales</taxon>
        <taxon>Vibrionaceae</taxon>
        <taxon>Vibrio</taxon>
    </lineage>
</organism>
<gene>
    <name evidence="1" type="ORF">QWY96_13170</name>
</gene>
<keyword evidence="2" id="KW-1185">Reference proteome</keyword>
<reference evidence="2" key="1">
    <citation type="journal article" date="2019" name="Int. J. Syst. Evol. Microbiol.">
        <title>The Global Catalogue of Microorganisms (GCM) 10K type strain sequencing project: providing services to taxonomists for standard genome sequencing and annotation.</title>
        <authorList>
            <consortium name="The Broad Institute Genomics Platform"/>
            <consortium name="The Broad Institute Genome Sequencing Center for Infectious Disease"/>
            <person name="Wu L."/>
            <person name="Ma J."/>
        </authorList>
    </citation>
    <scope>NUCLEOTIDE SEQUENCE [LARGE SCALE GENOMIC DNA]</scope>
    <source>
        <strain evidence="2">CECT 7226</strain>
    </source>
</reference>
<proteinExistence type="predicted"/>